<dbReference type="CDD" id="cd04179">
    <property type="entry name" value="DPM_DPG-synthase_like"/>
    <property type="match status" value="1"/>
</dbReference>
<evidence type="ECO:0000313" key="4">
    <source>
        <dbReference type="Proteomes" id="UP000054686"/>
    </source>
</evidence>
<comment type="similarity">
    <text evidence="1">Belongs to the glycosyltransferase 2 family.</text>
</comment>
<dbReference type="InterPro" id="IPR029044">
    <property type="entry name" value="Nucleotide-diphossugar_trans"/>
</dbReference>
<dbReference type="PANTHER" id="PTHR48090">
    <property type="entry name" value="UNDECAPRENYL-PHOSPHATE 4-DEOXY-4-FORMAMIDO-L-ARABINOSE TRANSFERASE-RELATED"/>
    <property type="match status" value="1"/>
</dbReference>
<reference evidence="3 4" key="1">
    <citation type="submission" date="2015-10" db="EMBL/GenBank/DDBJ databases">
        <title>Draft Genome of Actinomyces odontolyticus subsp. actinosynbacter strain XH001.</title>
        <authorList>
            <person name="Mclean J.S."/>
            <person name="He X."/>
        </authorList>
    </citation>
    <scope>NUCLEOTIDE SEQUENCE [LARGE SCALE GENOMIC DNA]</scope>
    <source>
        <strain evidence="3 4">XH001</strain>
    </source>
</reference>
<feature type="domain" description="Glycosyltransferase 2-like" evidence="2">
    <location>
        <begin position="12"/>
        <end position="166"/>
    </location>
</feature>
<dbReference type="EMBL" id="LLVT01000001">
    <property type="protein sequence ID" value="KSW12809.1"/>
    <property type="molecule type" value="Genomic_DNA"/>
</dbReference>
<dbReference type="PANTHER" id="PTHR48090:SF7">
    <property type="entry name" value="RFBJ PROTEIN"/>
    <property type="match status" value="1"/>
</dbReference>
<evidence type="ECO:0000259" key="2">
    <source>
        <dbReference type="Pfam" id="PF00535"/>
    </source>
</evidence>
<sequence length="251" mass="27090">MSRPSAQSRLLIVIPAWNEEEVLGDVLEMVKVEKPSFADILVVSDGSTDATADIARAAGVAVLDLPLNLGVGGAMRAGFQYARRMGYEYACQLDADGQHDPREIETLIETASSEHADVVIGSRFAGKGNYHARGPRKWAMNLFSFILSRVCETHLSDTTSGFKLYGPRALSLFARNYPAEYLGDTIGALVIAARSHLVVREVGVQMHPRAGGEPSHNPIKSALFLVRATMALAVSLSRPGEKVTQAPEENA</sequence>
<dbReference type="Proteomes" id="UP000054686">
    <property type="component" value="Unassembled WGS sequence"/>
</dbReference>
<name>A0A0V8RXL0_9ACTO</name>
<keyword evidence="3" id="KW-0808">Transferase</keyword>
<dbReference type="GO" id="GO:0016740">
    <property type="term" value="F:transferase activity"/>
    <property type="evidence" value="ECO:0007669"/>
    <property type="project" value="UniProtKB-KW"/>
</dbReference>
<dbReference type="SUPFAM" id="SSF53448">
    <property type="entry name" value="Nucleotide-diphospho-sugar transferases"/>
    <property type="match status" value="1"/>
</dbReference>
<dbReference type="InterPro" id="IPR001173">
    <property type="entry name" value="Glyco_trans_2-like"/>
</dbReference>
<dbReference type="OrthoDB" id="9810303at2"/>
<comment type="caution">
    <text evidence="3">The sequence shown here is derived from an EMBL/GenBank/DDBJ whole genome shotgun (WGS) entry which is preliminary data.</text>
</comment>
<dbReference type="AlphaFoldDB" id="A0A0V8RXL0"/>
<dbReference type="RefSeq" id="WP_060565647.1">
    <property type="nucleotide sequence ID" value="NZ_CP040006.1"/>
</dbReference>
<evidence type="ECO:0000256" key="1">
    <source>
        <dbReference type="ARBA" id="ARBA00006739"/>
    </source>
</evidence>
<evidence type="ECO:0000313" key="3">
    <source>
        <dbReference type="EMBL" id="KSW12809.1"/>
    </source>
</evidence>
<protein>
    <submittedName>
        <fullName evidence="3">Glycosyl transferase family 2</fullName>
    </submittedName>
</protein>
<organism evidence="3 4">
    <name type="scientific">Schaalia odontolytica</name>
    <dbReference type="NCBI Taxonomy" id="1660"/>
    <lineage>
        <taxon>Bacteria</taxon>
        <taxon>Bacillati</taxon>
        <taxon>Actinomycetota</taxon>
        <taxon>Actinomycetes</taxon>
        <taxon>Actinomycetales</taxon>
        <taxon>Actinomycetaceae</taxon>
        <taxon>Schaalia</taxon>
    </lineage>
</organism>
<dbReference type="InterPro" id="IPR050256">
    <property type="entry name" value="Glycosyltransferase_2"/>
</dbReference>
<proteinExistence type="inferred from homology"/>
<accession>A0A0V8RXL0</accession>
<gene>
    <name evidence="3" type="ORF">APY09_00100</name>
</gene>
<dbReference type="Gene3D" id="3.90.550.10">
    <property type="entry name" value="Spore Coat Polysaccharide Biosynthesis Protein SpsA, Chain A"/>
    <property type="match status" value="1"/>
</dbReference>
<dbReference type="Pfam" id="PF00535">
    <property type="entry name" value="Glycos_transf_2"/>
    <property type="match status" value="1"/>
</dbReference>